<dbReference type="EMBL" id="GGEC01091074">
    <property type="protein sequence ID" value="MBX71558.1"/>
    <property type="molecule type" value="Transcribed_RNA"/>
</dbReference>
<reference evidence="1" key="1">
    <citation type="submission" date="2018-02" db="EMBL/GenBank/DDBJ databases">
        <title>Rhizophora mucronata_Transcriptome.</title>
        <authorList>
            <person name="Meera S.P."/>
            <person name="Sreeshan A."/>
            <person name="Augustine A."/>
        </authorList>
    </citation>
    <scope>NUCLEOTIDE SEQUENCE</scope>
    <source>
        <tissue evidence="1">Leaf</tissue>
    </source>
</reference>
<accession>A0A2P2QX58</accession>
<name>A0A2P2QX58_RHIMU</name>
<evidence type="ECO:0000313" key="1">
    <source>
        <dbReference type="EMBL" id="MBX71558.1"/>
    </source>
</evidence>
<organism evidence="1">
    <name type="scientific">Rhizophora mucronata</name>
    <name type="common">Asiatic mangrove</name>
    <dbReference type="NCBI Taxonomy" id="61149"/>
    <lineage>
        <taxon>Eukaryota</taxon>
        <taxon>Viridiplantae</taxon>
        <taxon>Streptophyta</taxon>
        <taxon>Embryophyta</taxon>
        <taxon>Tracheophyta</taxon>
        <taxon>Spermatophyta</taxon>
        <taxon>Magnoliopsida</taxon>
        <taxon>eudicotyledons</taxon>
        <taxon>Gunneridae</taxon>
        <taxon>Pentapetalae</taxon>
        <taxon>rosids</taxon>
        <taxon>fabids</taxon>
        <taxon>Malpighiales</taxon>
        <taxon>Rhizophoraceae</taxon>
        <taxon>Rhizophora</taxon>
    </lineage>
</organism>
<protein>
    <submittedName>
        <fullName evidence="1">Uncharacterized protein</fullName>
    </submittedName>
</protein>
<sequence length="25" mass="2924">MLLINSIVLGSSWFDYIETHQKVET</sequence>
<dbReference type="AlphaFoldDB" id="A0A2P2QX58"/>
<proteinExistence type="predicted"/>